<gene>
    <name evidence="1" type="ORF">dnm_011710</name>
</gene>
<dbReference type="EMBL" id="CP061800">
    <property type="protein sequence ID" value="QTA85166.1"/>
    <property type="molecule type" value="Genomic_DNA"/>
</dbReference>
<evidence type="ECO:0000313" key="2">
    <source>
        <dbReference type="Proteomes" id="UP000663722"/>
    </source>
</evidence>
<keyword evidence="2" id="KW-1185">Reference proteome</keyword>
<accession>A0A975GKV8</accession>
<name>A0A975GKV8_9BACT</name>
<dbReference type="AlphaFoldDB" id="A0A975GKV8"/>
<protein>
    <submittedName>
        <fullName evidence="1">Uncharacterized protein</fullName>
    </submittedName>
</protein>
<sequence length="40" mass="4473">MPSPRDYKKHGAYHCCKYAVPTGLKNTGHIITANMPSLRD</sequence>
<proteinExistence type="predicted"/>
<dbReference type="Proteomes" id="UP000663722">
    <property type="component" value="Chromosome"/>
</dbReference>
<evidence type="ECO:0000313" key="1">
    <source>
        <dbReference type="EMBL" id="QTA85166.1"/>
    </source>
</evidence>
<organism evidence="1 2">
    <name type="scientific">Desulfonema magnum</name>
    <dbReference type="NCBI Taxonomy" id="45655"/>
    <lineage>
        <taxon>Bacteria</taxon>
        <taxon>Pseudomonadati</taxon>
        <taxon>Thermodesulfobacteriota</taxon>
        <taxon>Desulfobacteria</taxon>
        <taxon>Desulfobacterales</taxon>
        <taxon>Desulfococcaceae</taxon>
        <taxon>Desulfonema</taxon>
    </lineage>
</organism>
<reference evidence="1" key="1">
    <citation type="journal article" date="2021" name="Microb. Physiol.">
        <title>Proteogenomic Insights into the Physiology of Marine, Sulfate-Reducing, Filamentous Desulfonema limicola and Desulfonema magnum.</title>
        <authorList>
            <person name="Schnaars V."/>
            <person name="Wohlbrand L."/>
            <person name="Scheve S."/>
            <person name="Hinrichs C."/>
            <person name="Reinhardt R."/>
            <person name="Rabus R."/>
        </authorList>
    </citation>
    <scope>NUCLEOTIDE SEQUENCE</scope>
    <source>
        <strain evidence="1">4be13</strain>
    </source>
</reference>
<dbReference type="KEGG" id="dmm:dnm_011710"/>